<dbReference type="AlphaFoldDB" id="A0A8C0FTA8"/>
<sequence length="74" mass="8014">MGNKALSHDSVFIFESAPGNVAGDTLSQENIPGRVKTLQVRTAFTTFGSILPLGSCIFEQFWCFEPCLGLTVCD</sequence>
<protein>
    <submittedName>
        <fullName evidence="1">Uncharacterized protein</fullName>
    </submittedName>
</protein>
<dbReference type="PANTHER" id="PTHR47743:SF2">
    <property type="entry name" value="ACROSOMAL PROTEIN KIAA1210"/>
    <property type="match status" value="1"/>
</dbReference>
<accession>A0A8C0FTA8</accession>
<dbReference type="PANTHER" id="PTHR47743">
    <property type="entry name" value="KIAA1210 / KIAA1211 FAMILY MEMBER"/>
    <property type="match status" value="1"/>
</dbReference>
<dbReference type="Ensembl" id="ENSBOBT00000023058.1">
    <property type="protein sequence ID" value="ENSBOBP00000022549.1"/>
    <property type="gene ID" value="ENSBOBG00000013574.1"/>
</dbReference>
<evidence type="ECO:0000313" key="2">
    <source>
        <dbReference type="Proteomes" id="UP000694567"/>
    </source>
</evidence>
<dbReference type="InterPro" id="IPR026713">
    <property type="entry name" value="CRACD-like"/>
</dbReference>
<dbReference type="Proteomes" id="UP000694567">
    <property type="component" value="Unplaced"/>
</dbReference>
<reference evidence="1" key="2">
    <citation type="submission" date="2025-09" db="UniProtKB">
        <authorList>
            <consortium name="Ensembl"/>
        </authorList>
    </citation>
    <scope>IDENTIFICATION</scope>
</reference>
<evidence type="ECO:0000313" key="1">
    <source>
        <dbReference type="Ensembl" id="ENSBOBP00000022549.1"/>
    </source>
</evidence>
<reference evidence="1" key="1">
    <citation type="submission" date="2025-08" db="UniProtKB">
        <authorList>
            <consortium name="Ensembl"/>
        </authorList>
    </citation>
    <scope>IDENTIFICATION</scope>
</reference>
<keyword evidence="2" id="KW-1185">Reference proteome</keyword>
<proteinExistence type="predicted"/>
<name>A0A8C0FTA8_BUBBB</name>
<organism evidence="1 2">
    <name type="scientific">Bubo bubo</name>
    <name type="common">Eurasian eagle-owl</name>
    <name type="synonym">Strix bubo</name>
    <dbReference type="NCBI Taxonomy" id="30461"/>
    <lineage>
        <taxon>Eukaryota</taxon>
        <taxon>Metazoa</taxon>
        <taxon>Chordata</taxon>
        <taxon>Craniata</taxon>
        <taxon>Vertebrata</taxon>
        <taxon>Euteleostomi</taxon>
        <taxon>Archelosauria</taxon>
        <taxon>Archosauria</taxon>
        <taxon>Dinosauria</taxon>
        <taxon>Saurischia</taxon>
        <taxon>Theropoda</taxon>
        <taxon>Coelurosauria</taxon>
        <taxon>Aves</taxon>
        <taxon>Neognathae</taxon>
        <taxon>Neoaves</taxon>
        <taxon>Telluraves</taxon>
        <taxon>Strigiformes</taxon>
        <taxon>Strigidae</taxon>
        <taxon>Bubo</taxon>
    </lineage>
</organism>